<proteinExistence type="predicted"/>
<dbReference type="PANTHER" id="PTHR43364:SF4">
    <property type="entry name" value="NAD(P)-LINKED OXIDOREDUCTASE SUPERFAMILY PROTEIN"/>
    <property type="match status" value="1"/>
</dbReference>
<dbReference type="InterPro" id="IPR036812">
    <property type="entry name" value="NAD(P)_OxRdtase_dom_sf"/>
</dbReference>
<gene>
    <name evidence="2" type="ORF">Back11_51130</name>
</gene>
<dbReference type="PANTHER" id="PTHR43364">
    <property type="entry name" value="NADH-SPECIFIC METHYLGLYOXAL REDUCTASE-RELATED"/>
    <property type="match status" value="1"/>
</dbReference>
<dbReference type="InterPro" id="IPR050523">
    <property type="entry name" value="AKR_Detox_Biosynth"/>
</dbReference>
<dbReference type="CDD" id="cd19082">
    <property type="entry name" value="AKR_AKR10A1_2"/>
    <property type="match status" value="1"/>
</dbReference>
<dbReference type="AlphaFoldDB" id="A0A3G9JI76"/>
<dbReference type="InterPro" id="IPR023210">
    <property type="entry name" value="NADP_OxRdtase_dom"/>
</dbReference>
<dbReference type="Pfam" id="PF00248">
    <property type="entry name" value="Aldo_ket_red"/>
    <property type="match status" value="1"/>
</dbReference>
<dbReference type="SUPFAM" id="SSF51430">
    <property type="entry name" value="NAD(P)-linked oxidoreductase"/>
    <property type="match status" value="1"/>
</dbReference>
<dbReference type="GO" id="GO:0016491">
    <property type="term" value="F:oxidoreductase activity"/>
    <property type="evidence" value="ECO:0007669"/>
    <property type="project" value="UniProtKB-KW"/>
</dbReference>
<name>A0A3G9JI76_9BACL</name>
<dbReference type="InterPro" id="IPR020471">
    <property type="entry name" value="AKR"/>
</dbReference>
<evidence type="ECO:0000313" key="2">
    <source>
        <dbReference type="EMBL" id="BBH23768.1"/>
    </source>
</evidence>
<organism evidence="2 3">
    <name type="scientific">Paenibacillus baekrokdamisoli</name>
    <dbReference type="NCBI Taxonomy" id="1712516"/>
    <lineage>
        <taxon>Bacteria</taxon>
        <taxon>Bacillati</taxon>
        <taxon>Bacillota</taxon>
        <taxon>Bacilli</taxon>
        <taxon>Bacillales</taxon>
        <taxon>Paenibacillaceae</taxon>
        <taxon>Paenibacillus</taxon>
    </lineage>
</organism>
<sequence>MKFVDVNGIQLSSLIMGTGDLRKQNGTEMLDLYVNAGGTTLDTAHQYKQAEKIIGAWMKEKGNRDRLVIMTKGAHHDDGSPGPRVNPESIRKDLFESLDRLETGYIDLYALHRDDPSIHVGSIMEELNRHLADGRVRAIGASNWTHQRIQEANDYANSHGLSGFSFSSTNLALAVASEPRWAGCVSADVEACAWHERNQIPLLAWSSQAGGFFSGLFSPEDRSNEEMVRVYYTDDNWLRYERAKILAGEKGVTAIQIALAFVLQRSFPTGAIIGPRNGAELNDSLHALDILLTSQELEWLNLERGERV</sequence>
<dbReference type="GO" id="GO:0005829">
    <property type="term" value="C:cytosol"/>
    <property type="evidence" value="ECO:0007669"/>
    <property type="project" value="TreeGrafter"/>
</dbReference>
<dbReference type="OrthoDB" id="9773828at2"/>
<evidence type="ECO:0000313" key="3">
    <source>
        <dbReference type="Proteomes" id="UP000275368"/>
    </source>
</evidence>
<dbReference type="KEGG" id="pbk:Back11_51130"/>
<dbReference type="EMBL" id="AP019308">
    <property type="protein sequence ID" value="BBH23768.1"/>
    <property type="molecule type" value="Genomic_DNA"/>
</dbReference>
<reference evidence="2 3" key="1">
    <citation type="submission" date="2018-11" db="EMBL/GenBank/DDBJ databases">
        <title>Complete genome sequence of Paenibacillus baekrokdamisoli strain KCTC 33723.</title>
        <authorList>
            <person name="Kang S.W."/>
            <person name="Lee K.C."/>
            <person name="Kim K.K."/>
            <person name="Kim J.S."/>
            <person name="Kim D.S."/>
            <person name="Ko S.H."/>
            <person name="Yang S.H."/>
            <person name="Lee J.S."/>
        </authorList>
    </citation>
    <scope>NUCLEOTIDE SEQUENCE [LARGE SCALE GENOMIC DNA]</scope>
    <source>
        <strain evidence="2 3">KCTC 33723</strain>
    </source>
</reference>
<accession>A0A3G9JI76</accession>
<keyword evidence="1" id="KW-0560">Oxidoreductase</keyword>
<dbReference type="PRINTS" id="PR00069">
    <property type="entry name" value="ALDKETRDTASE"/>
</dbReference>
<protein>
    <submittedName>
        <fullName evidence="2">Oxidoreductase</fullName>
    </submittedName>
</protein>
<dbReference type="RefSeq" id="WP_125663500.1">
    <property type="nucleotide sequence ID" value="NZ_AP019308.1"/>
</dbReference>
<evidence type="ECO:0000256" key="1">
    <source>
        <dbReference type="ARBA" id="ARBA00023002"/>
    </source>
</evidence>
<keyword evidence="3" id="KW-1185">Reference proteome</keyword>
<dbReference type="Gene3D" id="3.20.20.100">
    <property type="entry name" value="NADP-dependent oxidoreductase domain"/>
    <property type="match status" value="1"/>
</dbReference>
<dbReference type="Proteomes" id="UP000275368">
    <property type="component" value="Chromosome"/>
</dbReference>